<feature type="transmembrane region" description="Helical" evidence="1">
    <location>
        <begin position="135"/>
        <end position="152"/>
    </location>
</feature>
<keyword evidence="1" id="KW-0472">Membrane</keyword>
<dbReference type="OrthoDB" id="2126185at2759"/>
<dbReference type="EMBL" id="CDMC01000001">
    <property type="protein sequence ID" value="CEL01042.1"/>
    <property type="molecule type" value="Genomic_DNA"/>
</dbReference>
<name>A0A0U5FNM2_ASPCI</name>
<feature type="transmembrane region" description="Helical" evidence="1">
    <location>
        <begin position="22"/>
        <end position="41"/>
    </location>
</feature>
<feature type="transmembrane region" description="Helical" evidence="1">
    <location>
        <begin position="98"/>
        <end position="115"/>
    </location>
</feature>
<dbReference type="AlphaFoldDB" id="A0A0U5FNM2"/>
<dbReference type="Proteomes" id="UP000054771">
    <property type="component" value="Unassembled WGS sequence"/>
</dbReference>
<evidence type="ECO:0000313" key="2">
    <source>
        <dbReference type="EMBL" id="CEL01042.1"/>
    </source>
</evidence>
<feature type="transmembrane region" description="Helical" evidence="1">
    <location>
        <begin position="206"/>
        <end position="226"/>
    </location>
</feature>
<feature type="transmembrane region" description="Helical" evidence="1">
    <location>
        <begin position="232"/>
        <end position="251"/>
    </location>
</feature>
<organism evidence="2 3">
    <name type="scientific">Aspergillus calidoustus</name>
    <dbReference type="NCBI Taxonomy" id="454130"/>
    <lineage>
        <taxon>Eukaryota</taxon>
        <taxon>Fungi</taxon>
        <taxon>Dikarya</taxon>
        <taxon>Ascomycota</taxon>
        <taxon>Pezizomycotina</taxon>
        <taxon>Eurotiomycetes</taxon>
        <taxon>Eurotiomycetidae</taxon>
        <taxon>Eurotiales</taxon>
        <taxon>Aspergillaceae</taxon>
        <taxon>Aspergillus</taxon>
        <taxon>Aspergillus subgen. Nidulantes</taxon>
    </lineage>
</organism>
<proteinExistence type="predicted"/>
<keyword evidence="1" id="KW-1133">Transmembrane helix</keyword>
<reference evidence="3" key="1">
    <citation type="journal article" date="2016" name="Genome Announc.">
        <title>Draft genome sequences of fungus Aspergillus calidoustus.</title>
        <authorList>
            <person name="Horn F."/>
            <person name="Linde J."/>
            <person name="Mattern D.J."/>
            <person name="Walther G."/>
            <person name="Guthke R."/>
            <person name="Scherlach K."/>
            <person name="Martin K."/>
            <person name="Brakhage A.A."/>
            <person name="Petzke L."/>
            <person name="Valiante V."/>
        </authorList>
    </citation>
    <scope>NUCLEOTIDE SEQUENCE [LARGE SCALE GENOMIC DNA]</scope>
    <source>
        <strain evidence="3">SF006504</strain>
    </source>
</reference>
<keyword evidence="1" id="KW-0812">Transmembrane</keyword>
<evidence type="ECO:0000313" key="3">
    <source>
        <dbReference type="Proteomes" id="UP000054771"/>
    </source>
</evidence>
<protein>
    <submittedName>
        <fullName evidence="2">Uncharacterized protein</fullName>
    </submittedName>
</protein>
<dbReference type="OMA" id="ICCWISF"/>
<evidence type="ECO:0000256" key="1">
    <source>
        <dbReference type="SAM" id="Phobius"/>
    </source>
</evidence>
<feature type="transmembrane region" description="Helical" evidence="1">
    <location>
        <begin position="62"/>
        <end position="86"/>
    </location>
</feature>
<keyword evidence="3" id="KW-1185">Reference proteome</keyword>
<gene>
    <name evidence="2" type="ORF">ASPCAL00634</name>
</gene>
<accession>A0A0U5FNM2</accession>
<sequence>MADLTSQEIYDLPIHYRSITMFIGYLSLIILFTLIIGRTIVSRFLARQKNNDWAHPRRRGQFHLFTCLTIASIGSTWYHMISLFFYSYNTWASGPEGQLYSGAAVPLFTRLGLWLNKTYIFQEAWETVSENPERVWWSGQIFGWTIGWSLLLGITGRRYHIPHVWIYMLVAQAVSVSFAANLFFMAITASSRPRPTDPLYTWRPSLIWEFIPVSLSILDTLAVPIFAYEKGFMLILLAPHFLVFIPCILGPRRSSLSSKAKTSDTQQLEEGYRTTRRYATSIKWVGVASVALQGYLTYLVVEDFGPEVSYGEIVREVLATVYAHPACSSVSWDVIMCTISGIAWAVVHGFDEGAMLGGL</sequence>
<feature type="transmembrane region" description="Helical" evidence="1">
    <location>
        <begin position="164"/>
        <end position="185"/>
    </location>
</feature>